<organism evidence="1 2">
    <name type="scientific">Lederbergia citrea</name>
    <dbReference type="NCBI Taxonomy" id="2833581"/>
    <lineage>
        <taxon>Bacteria</taxon>
        <taxon>Bacillati</taxon>
        <taxon>Bacillota</taxon>
        <taxon>Bacilli</taxon>
        <taxon>Bacillales</taxon>
        <taxon>Bacillaceae</taxon>
        <taxon>Lederbergia</taxon>
    </lineage>
</organism>
<dbReference type="SUPFAM" id="SSF100985">
    <property type="entry name" value="Sporulation inhibitor Sda"/>
    <property type="match status" value="1"/>
</dbReference>
<dbReference type="Pfam" id="PF08970">
    <property type="entry name" value="Sda"/>
    <property type="match status" value="1"/>
</dbReference>
<dbReference type="EMBL" id="JAGYPN010000001">
    <property type="protein sequence ID" value="MBS4221385.1"/>
    <property type="molecule type" value="Genomic_DNA"/>
</dbReference>
<comment type="caution">
    <text evidence="1">The sequence shown here is derived from an EMBL/GenBank/DDBJ whole genome shotgun (WGS) entry which is preliminary data.</text>
</comment>
<dbReference type="InterPro" id="IPR015064">
    <property type="entry name" value="Sda"/>
</dbReference>
<accession>A0A942Z3I1</accession>
<dbReference type="InterPro" id="IPR036916">
    <property type="entry name" value="Sda_sf"/>
</dbReference>
<name>A0A942Z3I1_9BACI</name>
<dbReference type="Proteomes" id="UP000676456">
    <property type="component" value="Unassembled WGS sequence"/>
</dbReference>
<proteinExistence type="predicted"/>
<evidence type="ECO:0000313" key="2">
    <source>
        <dbReference type="Proteomes" id="UP000676456"/>
    </source>
</evidence>
<reference evidence="1 2" key="1">
    <citation type="submission" date="2021-05" db="EMBL/GenBank/DDBJ databases">
        <title>Novel Bacillus species.</title>
        <authorList>
            <person name="Liu G."/>
        </authorList>
    </citation>
    <scope>NUCLEOTIDE SEQUENCE [LARGE SCALE GENOMIC DNA]</scope>
    <source>
        <strain evidence="1 2">FJAT-49682</strain>
    </source>
</reference>
<sequence length="42" mass="5130">MKELSNELLISLYRKVKSNKLERDYIKVLQDEISRRKIRLPL</sequence>
<dbReference type="AlphaFoldDB" id="A0A942Z3I1"/>
<gene>
    <name evidence="1" type="primary">sda</name>
    <name evidence="1" type="ORF">KHA91_01275</name>
</gene>
<dbReference type="Gene3D" id="1.10.287.1100">
    <property type="entry name" value="Sporulation inhibitor A"/>
    <property type="match status" value="1"/>
</dbReference>
<evidence type="ECO:0000313" key="1">
    <source>
        <dbReference type="EMBL" id="MBS4221385.1"/>
    </source>
</evidence>
<keyword evidence="2" id="KW-1185">Reference proteome</keyword>
<protein>
    <submittedName>
        <fullName evidence="1">Sporulation histidine kinase inhibitor Sda</fullName>
    </submittedName>
</protein>